<evidence type="ECO:0000313" key="4">
    <source>
        <dbReference type="Proteomes" id="UP000257123"/>
    </source>
</evidence>
<accession>A0A371QUW8</accession>
<name>A0A371QUW8_9CREN</name>
<sequence>MNNWIVFAVALAVTLFLLLPTLATNIYSKEPAHKPYWENPAARAKILTNVSAVGILAGRGSEGIVIVGYRDQLNATNRAELLAVLKEVINAARGYTIYLAPWATDNATRAYLSLLYSGKMSLDDYLRGVLYNASSTTQKVDQAYALAVAIASTYGAYAGAPTIQIPPIYVAVFRNDTSYVVYEPFTLGRDRTYADWLQWVKTALENLRQGQGKVTP</sequence>
<evidence type="ECO:0000313" key="2">
    <source>
        <dbReference type="EMBL" id="RFA97752.1"/>
    </source>
</evidence>
<proteinExistence type="predicted"/>
<dbReference type="Proteomes" id="UP000256877">
    <property type="component" value="Unassembled WGS sequence"/>
</dbReference>
<evidence type="ECO:0000313" key="3">
    <source>
        <dbReference type="Proteomes" id="UP000256877"/>
    </source>
</evidence>
<gene>
    <name evidence="1" type="ORF">CGL51_12375</name>
    <name evidence="2" type="ORF">CGL52_08350</name>
</gene>
<dbReference type="EMBL" id="NMUF01000022">
    <property type="protein sequence ID" value="RFA97752.1"/>
    <property type="molecule type" value="Genomic_DNA"/>
</dbReference>
<dbReference type="EMBL" id="NMUE01000056">
    <property type="protein sequence ID" value="RFA93550.1"/>
    <property type="molecule type" value="Genomic_DNA"/>
</dbReference>
<evidence type="ECO:0000313" key="1">
    <source>
        <dbReference type="EMBL" id="RFA93550.1"/>
    </source>
</evidence>
<dbReference type="AlphaFoldDB" id="A0A371QUW8"/>
<dbReference type="OrthoDB" id="27781at2157"/>
<reference evidence="3 4" key="1">
    <citation type="submission" date="2017-07" db="EMBL/GenBank/DDBJ databases">
        <title>Draft genome sequence of aerobic hyperthermophilic archaea, Pyrobaculum aerophilum YKB31 and YKB32.</title>
        <authorList>
            <person name="Mochizuki T."/>
            <person name="Berliner A.J."/>
            <person name="Yoshida-Takashima Y."/>
            <person name="Takaki Y."/>
            <person name="Nunoura T."/>
            <person name="Takai K."/>
        </authorList>
    </citation>
    <scope>NUCLEOTIDE SEQUENCE [LARGE SCALE GENOMIC DNA]</scope>
    <source>
        <strain evidence="1 4">YKB31</strain>
        <strain evidence="2 3">YKB32</strain>
    </source>
</reference>
<dbReference type="Proteomes" id="UP000257123">
    <property type="component" value="Unassembled WGS sequence"/>
</dbReference>
<comment type="caution">
    <text evidence="1">The sequence shown here is derived from an EMBL/GenBank/DDBJ whole genome shotgun (WGS) entry which is preliminary data.</text>
</comment>
<organism evidence="1 4">
    <name type="scientific">Pyrobaculum aerophilum</name>
    <dbReference type="NCBI Taxonomy" id="13773"/>
    <lineage>
        <taxon>Archaea</taxon>
        <taxon>Thermoproteota</taxon>
        <taxon>Thermoprotei</taxon>
        <taxon>Thermoproteales</taxon>
        <taxon>Thermoproteaceae</taxon>
        <taxon>Pyrobaculum</taxon>
    </lineage>
</organism>
<protein>
    <submittedName>
        <fullName evidence="1">Uncharacterized protein</fullName>
    </submittedName>
</protein>
<dbReference type="RefSeq" id="WP_116421928.1">
    <property type="nucleotide sequence ID" value="NZ_NMUE01000056.1"/>
</dbReference>